<gene>
    <name evidence="1" type="ORF">HHL25_13350</name>
</gene>
<dbReference type="PANTHER" id="PTHR35841:SF1">
    <property type="entry name" value="PHOSPHONATES-BINDING PERIPLASMIC PROTEIN"/>
    <property type="match status" value="1"/>
</dbReference>
<reference evidence="1 2" key="1">
    <citation type="submission" date="2020-04" db="EMBL/GenBank/DDBJ databases">
        <title>Rhizobium sp. S-51 isolated from soil.</title>
        <authorList>
            <person name="Dahal R.H."/>
        </authorList>
    </citation>
    <scope>NUCLEOTIDE SEQUENCE [LARGE SCALE GENOMIC DNA]</scope>
    <source>
        <strain evidence="1 2">S-51</strain>
    </source>
</reference>
<proteinExistence type="predicted"/>
<dbReference type="PANTHER" id="PTHR35841">
    <property type="entry name" value="PHOSPHONATES-BINDING PERIPLASMIC PROTEIN"/>
    <property type="match status" value="1"/>
</dbReference>
<dbReference type="Proteomes" id="UP000541470">
    <property type="component" value="Unassembled WGS sequence"/>
</dbReference>
<dbReference type="EMBL" id="JABBGK010000002">
    <property type="protein sequence ID" value="NML75112.1"/>
    <property type="molecule type" value="Genomic_DNA"/>
</dbReference>
<comment type="caution">
    <text evidence="1">The sequence shown here is derived from an EMBL/GenBank/DDBJ whole genome shotgun (WGS) entry which is preliminary data.</text>
</comment>
<dbReference type="AlphaFoldDB" id="A0A7Y0AX58"/>
<name>A0A7Y0AX58_9HYPH</name>
<evidence type="ECO:0000313" key="1">
    <source>
        <dbReference type="EMBL" id="NML75112.1"/>
    </source>
</evidence>
<dbReference type="SUPFAM" id="SSF53850">
    <property type="entry name" value="Periplasmic binding protein-like II"/>
    <property type="match status" value="1"/>
</dbReference>
<dbReference type="Pfam" id="PF12974">
    <property type="entry name" value="Phosphonate-bd"/>
    <property type="match status" value="1"/>
</dbReference>
<sequence length="267" mass="28368">MTCASLAMYDMLAPVREGNDRLWHFVRGRLRASGFGAPDDLDRLSPYDAPWHDPGLVLAQACGYPYITALRGKVRLVATPVYAFPGGEGTSRASYVVVAERSAATRIEDLRGTTAAINDPASNSGMNLLRAMIAPLAASGRFFSDVIVTGGHLASLEAVRTGRASVAAVDTVTFGLLERHAQQMVKGVRILTETPRGPGLPFITRIDASDGELPTLRAAIADAIADPSLGLSQSLGLVGLEILGDRDYLVLDVYRQQAEAACYPAIA</sequence>
<dbReference type="Gene3D" id="3.40.190.10">
    <property type="entry name" value="Periplasmic binding protein-like II"/>
    <property type="match status" value="1"/>
</dbReference>
<organism evidence="1 2">
    <name type="scientific">Rhizobium terricola</name>
    <dbReference type="NCBI Taxonomy" id="2728849"/>
    <lineage>
        <taxon>Bacteria</taxon>
        <taxon>Pseudomonadati</taxon>
        <taxon>Pseudomonadota</taxon>
        <taxon>Alphaproteobacteria</taxon>
        <taxon>Hyphomicrobiales</taxon>
        <taxon>Rhizobiaceae</taxon>
        <taxon>Rhizobium/Agrobacterium group</taxon>
        <taxon>Rhizobium</taxon>
    </lineage>
</organism>
<dbReference type="RefSeq" id="WP_169591524.1">
    <property type="nucleotide sequence ID" value="NZ_JABBGK010000002.1"/>
</dbReference>
<protein>
    <submittedName>
        <fullName evidence="1">PhnD/SsuA/transferrin family substrate-binding protein</fullName>
    </submittedName>
</protein>
<accession>A0A7Y0AX58</accession>
<keyword evidence="2" id="KW-1185">Reference proteome</keyword>
<evidence type="ECO:0000313" key="2">
    <source>
        <dbReference type="Proteomes" id="UP000541470"/>
    </source>
</evidence>